<keyword evidence="2" id="KW-1185">Reference proteome</keyword>
<sequence>MRVTSLSSPGISSWLLFGAVVAVAAFVAVTAKPLSGPLPADDELRRQAFETMALEEREMRRNAAKDFPADLWSQDDAFHNSEFRRAKTLAGARSLRVPDVLLAVDEGLHHRWPAPENVTLRPTVPPCRPRPIH</sequence>
<dbReference type="RefSeq" id="WP_394846565.1">
    <property type="nucleotide sequence ID" value="NZ_CP089982.1"/>
</dbReference>
<evidence type="ECO:0000313" key="2">
    <source>
        <dbReference type="Proteomes" id="UP001379533"/>
    </source>
</evidence>
<organism evidence="1 2">
    <name type="scientific">Pendulispora brunnea</name>
    <dbReference type="NCBI Taxonomy" id="2905690"/>
    <lineage>
        <taxon>Bacteria</taxon>
        <taxon>Pseudomonadati</taxon>
        <taxon>Myxococcota</taxon>
        <taxon>Myxococcia</taxon>
        <taxon>Myxococcales</taxon>
        <taxon>Sorangiineae</taxon>
        <taxon>Pendulisporaceae</taxon>
        <taxon>Pendulispora</taxon>
    </lineage>
</organism>
<name>A0ABZ2KBE1_9BACT</name>
<reference evidence="1 2" key="1">
    <citation type="submission" date="2021-12" db="EMBL/GenBank/DDBJ databases">
        <title>Discovery of the Pendulisporaceae a myxobacterial family with distinct sporulation behavior and unique specialized metabolism.</title>
        <authorList>
            <person name="Garcia R."/>
            <person name="Popoff A."/>
            <person name="Bader C.D."/>
            <person name="Loehr J."/>
            <person name="Walesch S."/>
            <person name="Walt C."/>
            <person name="Boldt J."/>
            <person name="Bunk B."/>
            <person name="Haeckl F.J.F.P.J."/>
            <person name="Gunesch A.P."/>
            <person name="Birkelbach J."/>
            <person name="Nuebel U."/>
            <person name="Pietschmann T."/>
            <person name="Bach T."/>
            <person name="Mueller R."/>
        </authorList>
    </citation>
    <scope>NUCLEOTIDE SEQUENCE [LARGE SCALE GENOMIC DNA]</scope>
    <source>
        <strain evidence="1 2">MSr12523</strain>
    </source>
</reference>
<evidence type="ECO:0000313" key="1">
    <source>
        <dbReference type="EMBL" id="WXA95954.1"/>
    </source>
</evidence>
<proteinExistence type="predicted"/>
<dbReference type="EMBL" id="CP089982">
    <property type="protein sequence ID" value="WXA95954.1"/>
    <property type="molecule type" value="Genomic_DNA"/>
</dbReference>
<protein>
    <submittedName>
        <fullName evidence="1">Uncharacterized protein</fullName>
    </submittedName>
</protein>
<gene>
    <name evidence="1" type="ORF">LZC95_03765</name>
</gene>
<accession>A0ABZ2KBE1</accession>
<dbReference type="Proteomes" id="UP001379533">
    <property type="component" value="Chromosome"/>
</dbReference>